<sequence>RIFFLFFSFRIPSLSHETESLSLLFPSVFHFFFYFDLTAVPVLWLLKSSIQSCTSAAAVPVPLPHRFHDLPPRPRHTQHKPDQEPPQPPPLPKSSGYFRLFCISAAVRFESIGNFA</sequence>
<proteinExistence type="predicted"/>
<name>A0A5H2XR27_PRUDU</name>
<reference evidence="2" key="1">
    <citation type="journal article" date="2019" name="Science">
        <title>Mutation of a bHLH transcription factor allowed almond domestication.</title>
        <authorList>
            <person name="Sanchez-Perez R."/>
            <person name="Pavan S."/>
            <person name="Mazzeo R."/>
            <person name="Moldovan C."/>
            <person name="Aiese Cigliano R."/>
            <person name="Del Cueto J."/>
            <person name="Ricciardi F."/>
            <person name="Lotti C."/>
            <person name="Ricciardi L."/>
            <person name="Dicenta F."/>
            <person name="Lopez-Marques R.L."/>
            <person name="Lindberg Moller B."/>
        </authorList>
    </citation>
    <scope>NUCLEOTIDE SEQUENCE</scope>
</reference>
<evidence type="ECO:0000313" key="2">
    <source>
        <dbReference type="EMBL" id="BBN69199.1"/>
    </source>
</evidence>
<gene>
    <name evidence="2" type="ORF">Prudu_811S000300</name>
</gene>
<dbReference type="EMBL" id="AP021148">
    <property type="protein sequence ID" value="BBN69199.1"/>
    <property type="molecule type" value="Genomic_DNA"/>
</dbReference>
<accession>A0A5H2XR27</accession>
<feature type="region of interest" description="Disordered" evidence="1">
    <location>
        <begin position="64"/>
        <end position="93"/>
    </location>
</feature>
<dbReference type="AlphaFoldDB" id="A0A5H2XR27"/>
<feature type="non-terminal residue" evidence="2">
    <location>
        <position position="1"/>
    </location>
</feature>
<organism evidence="2">
    <name type="scientific">Prunus dulcis</name>
    <name type="common">Almond</name>
    <name type="synonym">Amygdalus dulcis</name>
    <dbReference type="NCBI Taxonomy" id="3755"/>
    <lineage>
        <taxon>Eukaryota</taxon>
        <taxon>Viridiplantae</taxon>
        <taxon>Streptophyta</taxon>
        <taxon>Embryophyta</taxon>
        <taxon>Tracheophyta</taxon>
        <taxon>Spermatophyta</taxon>
        <taxon>Magnoliopsida</taxon>
        <taxon>eudicotyledons</taxon>
        <taxon>Gunneridae</taxon>
        <taxon>Pentapetalae</taxon>
        <taxon>rosids</taxon>
        <taxon>fabids</taxon>
        <taxon>Rosales</taxon>
        <taxon>Rosaceae</taxon>
        <taxon>Amygdaloideae</taxon>
        <taxon>Amygdaleae</taxon>
        <taxon>Prunus</taxon>
    </lineage>
</organism>
<evidence type="ECO:0000256" key="1">
    <source>
        <dbReference type="SAM" id="MobiDB-lite"/>
    </source>
</evidence>
<protein>
    <submittedName>
        <fullName evidence="2">Uncharacterized protein</fullName>
    </submittedName>
</protein>